<evidence type="ECO:0000313" key="3">
    <source>
        <dbReference type="Proteomes" id="UP000007305"/>
    </source>
</evidence>
<organism evidence="2 3">
    <name type="scientific">Zea mays</name>
    <name type="common">Maize</name>
    <dbReference type="NCBI Taxonomy" id="4577"/>
    <lineage>
        <taxon>Eukaryota</taxon>
        <taxon>Viridiplantae</taxon>
        <taxon>Streptophyta</taxon>
        <taxon>Embryophyta</taxon>
        <taxon>Tracheophyta</taxon>
        <taxon>Spermatophyta</taxon>
        <taxon>Magnoliopsida</taxon>
        <taxon>Liliopsida</taxon>
        <taxon>Poales</taxon>
        <taxon>Poaceae</taxon>
        <taxon>PACMAD clade</taxon>
        <taxon>Panicoideae</taxon>
        <taxon>Andropogonodae</taxon>
        <taxon>Andropogoneae</taxon>
        <taxon>Tripsacinae</taxon>
        <taxon>Zea</taxon>
    </lineage>
</organism>
<feature type="compositionally biased region" description="Low complexity" evidence="1">
    <location>
        <begin position="64"/>
        <end position="80"/>
    </location>
</feature>
<evidence type="ECO:0000256" key="1">
    <source>
        <dbReference type="SAM" id="MobiDB-lite"/>
    </source>
</evidence>
<accession>A0A804Q713</accession>
<reference evidence="2" key="2">
    <citation type="submission" date="2019-07" db="EMBL/GenBank/DDBJ databases">
        <authorList>
            <person name="Seetharam A."/>
            <person name="Woodhouse M."/>
            <person name="Cannon E."/>
        </authorList>
    </citation>
    <scope>NUCLEOTIDE SEQUENCE [LARGE SCALE GENOMIC DNA]</scope>
    <source>
        <strain evidence="2">cv. B73</strain>
    </source>
</reference>
<dbReference type="Gramene" id="Zm00001eb303820_T001">
    <property type="protein sequence ID" value="Zm00001eb303820_P001"/>
    <property type="gene ID" value="Zm00001eb303820"/>
</dbReference>
<dbReference type="EnsemblPlants" id="Zm00001eb303820_T001">
    <property type="protein sequence ID" value="Zm00001eb303820_P001"/>
    <property type="gene ID" value="Zm00001eb303820"/>
</dbReference>
<proteinExistence type="predicted"/>
<reference evidence="3" key="1">
    <citation type="submission" date="2015-12" db="EMBL/GenBank/DDBJ databases">
        <title>Update maize B73 reference genome by single molecule sequencing technologies.</title>
        <authorList>
            <consortium name="Maize Genome Sequencing Project"/>
            <person name="Ware D."/>
        </authorList>
    </citation>
    <scope>NUCLEOTIDE SEQUENCE [LARGE SCALE GENOMIC DNA]</scope>
    <source>
        <strain evidence="3">cv. B73</strain>
    </source>
</reference>
<protein>
    <submittedName>
        <fullName evidence="2">Uncharacterized protein</fullName>
    </submittedName>
</protein>
<feature type="region of interest" description="Disordered" evidence="1">
    <location>
        <begin position="1"/>
        <end position="121"/>
    </location>
</feature>
<name>A0A804Q713_MAIZE</name>
<sequence>MGGEGEQPSSSGVPPSRSNRKKPPPTTTLELEAAEAEPGVGDSALRSSTIDSSSGPPGDRARELPAPASSSSSLAAAAASGRGGGGRGRAAGGGGGGHGGGHPRTKGAARWDVRGANGIAG</sequence>
<keyword evidence="3" id="KW-1185">Reference proteome</keyword>
<dbReference type="InParanoid" id="A0A804Q713"/>
<evidence type="ECO:0000313" key="2">
    <source>
        <dbReference type="EnsemblPlants" id="Zm00001eb303820_P001"/>
    </source>
</evidence>
<dbReference type="AlphaFoldDB" id="A0A804Q713"/>
<feature type="compositionally biased region" description="Gly residues" evidence="1">
    <location>
        <begin position="81"/>
        <end position="100"/>
    </location>
</feature>
<reference evidence="2" key="3">
    <citation type="submission" date="2021-05" db="UniProtKB">
        <authorList>
            <consortium name="EnsemblPlants"/>
        </authorList>
    </citation>
    <scope>IDENTIFICATION</scope>
    <source>
        <strain evidence="2">cv. B73</strain>
    </source>
</reference>
<feature type="compositionally biased region" description="Polar residues" evidence="1">
    <location>
        <begin position="45"/>
        <end position="55"/>
    </location>
</feature>
<dbReference type="Proteomes" id="UP000007305">
    <property type="component" value="Chromosome 7"/>
</dbReference>